<feature type="signal peptide" evidence="1">
    <location>
        <begin position="1"/>
        <end position="19"/>
    </location>
</feature>
<dbReference type="AlphaFoldDB" id="A0A3S9HNK0"/>
<accession>A0A3S9HNK0</accession>
<dbReference type="RefSeq" id="WP_126129028.1">
    <property type="nucleotide sequence ID" value="NZ_CP034464.1"/>
</dbReference>
<sequence>MFRSVIAMFVMSLAASANAQATISPAKEQLINRILLSWHVENIGITMLQDPVNESLRQSRSLLQGRTSAEKQEATMKEIAEFAKEFYAETTPLVRTSAQKLIPSTVVPIMAEKFSEEELKQIVALLESPVKKKFESLIPEMQSALGKKIATDTGPAIDPKIQNLKQRIGLSMRAAIAP</sequence>
<dbReference type="EMBL" id="CP034464">
    <property type="protein sequence ID" value="AZP13659.1"/>
    <property type="molecule type" value="Genomic_DNA"/>
</dbReference>
<dbReference type="OrthoDB" id="8902809at2"/>
<protein>
    <submittedName>
        <fullName evidence="2">DUF2059 domain-containing protein</fullName>
    </submittedName>
</protein>
<evidence type="ECO:0000256" key="1">
    <source>
        <dbReference type="SAM" id="SignalP"/>
    </source>
</evidence>
<proteinExistence type="predicted"/>
<keyword evidence="1" id="KW-0732">Signal</keyword>
<name>A0A3S9HNK0_9BURK</name>
<reference evidence="2 3" key="1">
    <citation type="journal article" date="2011" name="Int. J. Syst. Evol. Microbiol.">
        <title>Description of Undibacterium oligocarboniphilum sp. nov., isolated from purified water, and Undibacterium pigrum strain CCUG 49012 as the type strain of Undibacterium parvum sp. nov., and emended descriptions of the genus Undibacterium and the species Undibacterium pigrum.</title>
        <authorList>
            <person name="Eder W."/>
            <person name="Wanner G."/>
            <person name="Ludwig W."/>
            <person name="Busse H.J."/>
            <person name="Ziemke-Kageler F."/>
            <person name="Lang E."/>
        </authorList>
    </citation>
    <scope>NUCLEOTIDE SEQUENCE [LARGE SCALE GENOMIC DNA]</scope>
    <source>
        <strain evidence="2 3">DSM 23061</strain>
    </source>
</reference>
<dbReference type="KEGG" id="upv:EJN92_17720"/>
<keyword evidence="3" id="KW-1185">Reference proteome</keyword>
<evidence type="ECO:0000313" key="2">
    <source>
        <dbReference type="EMBL" id="AZP13659.1"/>
    </source>
</evidence>
<organism evidence="2 3">
    <name type="scientific">Undibacterium parvum</name>
    <dbReference type="NCBI Taxonomy" id="401471"/>
    <lineage>
        <taxon>Bacteria</taxon>
        <taxon>Pseudomonadati</taxon>
        <taxon>Pseudomonadota</taxon>
        <taxon>Betaproteobacteria</taxon>
        <taxon>Burkholderiales</taxon>
        <taxon>Oxalobacteraceae</taxon>
        <taxon>Undibacterium</taxon>
    </lineage>
</organism>
<gene>
    <name evidence="2" type="ORF">EJN92_17720</name>
</gene>
<evidence type="ECO:0000313" key="3">
    <source>
        <dbReference type="Proteomes" id="UP000275663"/>
    </source>
</evidence>
<dbReference type="Proteomes" id="UP000275663">
    <property type="component" value="Chromosome"/>
</dbReference>
<feature type="chain" id="PRO_5018970943" evidence="1">
    <location>
        <begin position="20"/>
        <end position="178"/>
    </location>
</feature>